<evidence type="ECO:0000256" key="1">
    <source>
        <dbReference type="SAM" id="Phobius"/>
    </source>
</evidence>
<comment type="caution">
    <text evidence="2">The sequence shown here is derived from an EMBL/GenBank/DDBJ whole genome shotgun (WGS) entry which is preliminary data.</text>
</comment>
<dbReference type="InterPro" id="IPR046536">
    <property type="entry name" value="DUF6601"/>
</dbReference>
<sequence length="351" mass="40146">MEQIPFAAKDQLYRKLYITSDQLSIQRQPESVHAASTTGKSPRRKLYLPGQPRISLQDPNIGEYLESELGTRDLDKLAPHLWLVAKQDSSHMSSLTHKIVRGREIIVTEKPELHLVWIYNRVFIKPLPAYLLSHAFWEFYLVGGNSPISSPLKEDVRRAALGFLRSYLYLIQHKSDFILATDEKLRLIPKKISYSDFVNFIIAFDKLEDTDVAPRYHFGELRLSRLNFWSKVFLRRFTYHKVHGQYGAHIAEFYGPILFLFGALSVAMAAMQLALAGQRLTPSGLSWIRFARVTHGFSIYALFCVALVVLLLVFTTLSMGIRETAFALNDLYHKKRASAQQTGVSTRKPQA</sequence>
<evidence type="ECO:0000313" key="3">
    <source>
        <dbReference type="Proteomes" id="UP001172684"/>
    </source>
</evidence>
<feature type="transmembrane region" description="Helical" evidence="1">
    <location>
        <begin position="297"/>
        <end position="321"/>
    </location>
</feature>
<name>A0ABQ9NKH9_9PEZI</name>
<keyword evidence="1" id="KW-1133">Transmembrane helix</keyword>
<reference evidence="2" key="1">
    <citation type="submission" date="2022-10" db="EMBL/GenBank/DDBJ databases">
        <title>Culturing micro-colonial fungi from biological soil crusts in the Mojave desert and describing Neophaeococcomyces mojavensis, and introducing the new genera and species Taxawa tesnikishii.</title>
        <authorList>
            <person name="Kurbessoian T."/>
            <person name="Stajich J.E."/>
        </authorList>
    </citation>
    <scope>NUCLEOTIDE SEQUENCE</scope>
    <source>
        <strain evidence="2">TK_1</strain>
    </source>
</reference>
<organism evidence="2 3">
    <name type="scientific">Coniosporium apollinis</name>
    <dbReference type="NCBI Taxonomy" id="61459"/>
    <lineage>
        <taxon>Eukaryota</taxon>
        <taxon>Fungi</taxon>
        <taxon>Dikarya</taxon>
        <taxon>Ascomycota</taxon>
        <taxon>Pezizomycotina</taxon>
        <taxon>Dothideomycetes</taxon>
        <taxon>Dothideomycetes incertae sedis</taxon>
        <taxon>Coniosporium</taxon>
    </lineage>
</organism>
<dbReference type="EMBL" id="JAPDRL010000068">
    <property type="protein sequence ID" value="KAJ9660152.1"/>
    <property type="molecule type" value="Genomic_DNA"/>
</dbReference>
<keyword evidence="3" id="KW-1185">Reference proteome</keyword>
<accession>A0ABQ9NKH9</accession>
<gene>
    <name evidence="2" type="ORF">H2201_007059</name>
</gene>
<keyword evidence="1" id="KW-0472">Membrane</keyword>
<feature type="transmembrane region" description="Helical" evidence="1">
    <location>
        <begin position="253"/>
        <end position="276"/>
    </location>
</feature>
<keyword evidence="1" id="KW-0812">Transmembrane</keyword>
<dbReference type="Pfam" id="PF20246">
    <property type="entry name" value="DUF6601"/>
    <property type="match status" value="1"/>
</dbReference>
<evidence type="ECO:0008006" key="4">
    <source>
        <dbReference type="Google" id="ProtNLM"/>
    </source>
</evidence>
<dbReference type="Proteomes" id="UP001172684">
    <property type="component" value="Unassembled WGS sequence"/>
</dbReference>
<dbReference type="PANTHER" id="PTHR34414:SF1">
    <property type="entry name" value="SUBTILISIN-LIKE SERINE PROTEASE"/>
    <property type="match status" value="1"/>
</dbReference>
<proteinExistence type="predicted"/>
<evidence type="ECO:0000313" key="2">
    <source>
        <dbReference type="EMBL" id="KAJ9660152.1"/>
    </source>
</evidence>
<protein>
    <recommendedName>
        <fullName evidence="4">Subtilisin-like serine protease protein</fullName>
    </recommendedName>
</protein>
<dbReference type="PANTHER" id="PTHR34414">
    <property type="entry name" value="HET DOMAIN-CONTAINING PROTEIN-RELATED"/>
    <property type="match status" value="1"/>
</dbReference>